<dbReference type="PANTHER" id="PTHR12815:SF42">
    <property type="entry name" value="BACTERIAL SURFACE ANTIGEN (D15) DOMAIN-CONTAINING PROTEIN"/>
    <property type="match status" value="1"/>
</dbReference>
<dbReference type="AlphaFoldDB" id="A0A1B1A449"/>
<evidence type="ECO:0000256" key="1">
    <source>
        <dbReference type="ARBA" id="ARBA00004370"/>
    </source>
</evidence>
<evidence type="ECO:0000313" key="8">
    <source>
        <dbReference type="Proteomes" id="UP000013243"/>
    </source>
</evidence>
<evidence type="ECO:0000313" key="7">
    <source>
        <dbReference type="EMBL" id="ANP41384.1"/>
    </source>
</evidence>
<feature type="signal peptide" evidence="4">
    <location>
        <begin position="1"/>
        <end position="38"/>
    </location>
</feature>
<organism evidence="7 8">
    <name type="scientific">Tritonibacter mobilis F1926</name>
    <dbReference type="NCBI Taxonomy" id="1265309"/>
    <lineage>
        <taxon>Bacteria</taxon>
        <taxon>Pseudomonadati</taxon>
        <taxon>Pseudomonadota</taxon>
        <taxon>Alphaproteobacteria</taxon>
        <taxon>Rhodobacterales</taxon>
        <taxon>Paracoccaceae</taxon>
        <taxon>Tritonibacter</taxon>
    </lineage>
</organism>
<evidence type="ECO:0000259" key="6">
    <source>
        <dbReference type="Pfam" id="PF07244"/>
    </source>
</evidence>
<gene>
    <name evidence="7" type="ORF">K529_011455</name>
</gene>
<evidence type="ECO:0000256" key="4">
    <source>
        <dbReference type="SAM" id="SignalP"/>
    </source>
</evidence>
<dbReference type="STRING" id="1265309.K529_011455"/>
<comment type="subcellular location">
    <subcellularLocation>
        <location evidence="1">Membrane</location>
    </subcellularLocation>
</comment>
<dbReference type="GO" id="GO:0019867">
    <property type="term" value="C:outer membrane"/>
    <property type="evidence" value="ECO:0007669"/>
    <property type="project" value="InterPro"/>
</dbReference>
<name>A0A1B1A449_9RHOB</name>
<dbReference type="InterPro" id="IPR000184">
    <property type="entry name" value="Bac_surfAg_D15"/>
</dbReference>
<dbReference type="OrthoDB" id="9769707at2"/>
<dbReference type="InterPro" id="IPR010827">
    <property type="entry name" value="BamA/TamA_POTRA"/>
</dbReference>
<keyword evidence="2" id="KW-1134">Transmembrane beta strand</keyword>
<dbReference type="GeneID" id="28250457"/>
<dbReference type="Gene3D" id="2.40.160.50">
    <property type="entry name" value="membrane protein fhac: a member of the omp85/tpsb transporter family"/>
    <property type="match status" value="1"/>
</dbReference>
<protein>
    <submittedName>
        <fullName evidence="7">Uncharacterized protein</fullName>
    </submittedName>
</protein>
<evidence type="ECO:0000256" key="3">
    <source>
        <dbReference type="ARBA" id="ARBA00023136"/>
    </source>
</evidence>
<keyword evidence="4" id="KW-0732">Signal</keyword>
<dbReference type="RefSeq" id="WP_005616746.1">
    <property type="nucleotide sequence ID" value="NZ_CP015230.1"/>
</dbReference>
<dbReference type="Pfam" id="PF07244">
    <property type="entry name" value="POTRA"/>
    <property type="match status" value="1"/>
</dbReference>
<dbReference type="Gene3D" id="3.10.20.310">
    <property type="entry name" value="membrane protein fhac"/>
    <property type="match status" value="1"/>
</dbReference>
<dbReference type="PANTHER" id="PTHR12815">
    <property type="entry name" value="SORTING AND ASSEMBLY MACHINERY SAMM50 PROTEIN FAMILY MEMBER"/>
    <property type="match status" value="1"/>
</dbReference>
<dbReference type="Pfam" id="PF01103">
    <property type="entry name" value="Omp85"/>
    <property type="match status" value="1"/>
</dbReference>
<dbReference type="Proteomes" id="UP000013243">
    <property type="component" value="Chromosome"/>
</dbReference>
<feature type="chain" id="PRO_5008518375" evidence="4">
    <location>
        <begin position="39"/>
        <end position="610"/>
    </location>
</feature>
<proteinExistence type="predicted"/>
<dbReference type="KEGG" id="rmb:K529_011455"/>
<reference evidence="7 8" key="1">
    <citation type="journal article" date="2016" name="ISME J.">
        <title>Global occurrence and heterogeneity of the Roseobacter-clade species Ruegeria mobilis.</title>
        <authorList>
            <person name="Sonnenschein E."/>
            <person name="Gram L."/>
        </authorList>
    </citation>
    <scope>NUCLEOTIDE SEQUENCE [LARGE SCALE GENOMIC DNA]</scope>
    <source>
        <strain evidence="7 8">F1926</strain>
    </source>
</reference>
<keyword evidence="2" id="KW-0812">Transmembrane</keyword>
<accession>A0A1B1A449</accession>
<evidence type="ECO:0000259" key="5">
    <source>
        <dbReference type="Pfam" id="PF01103"/>
    </source>
</evidence>
<sequence length="610" mass="64862">MISFRHSRRTALTLCRALRPLSLAIGFSAALHTTPLIALEANLTAPKATEDLTDRLRASSAALGLGNNSEIQEVIAASLSDYRTLVQVLYDAGYFAPVVNIRIDGREAAAINLLNPPKAIKNIAITVDPGPAFVFGRAEVAPLPTGAKATLPENFAPGQPASTGAIQEAATAGLSAWDRAGHAKAELASQSITADAVKHRLDAELRIAPGPQLRLGKLRIKGESDVRREAMQRIAGFATGHTYHPDLVAKAANRLRRTGAFSTVALRQAETPNPDGSLDFIAEVEDLPKRRFTFGVEISSSEAMELSTSWMHRNLFGAAERLKIDLSVSGIGTSDIDSSITARLDRPAALGTDRTLFYVGALEQLREEHYSARSATAAIGVRRTVSDTTFVEGALGVRYVKADDAYGNNREFKYLAARLRGEKDKRDIKTNPTSGYYLDGEIVPFVGISGGDPGVQINIDARGYKALGSSDRVVLAGRVQLGSVIGPDPSDVSPTFLYFSGGAGSVRGQEYQSLGIDTPGGTAGGRSYLALSGEVRGRITDSISLVGFYDVGFVDQNSFISGDSEYHAGAGIGLRYDVTGIGPIRLDLAMPVSGDTDDGLQFYIGIGQAF</sequence>
<feature type="domain" description="Bacterial surface antigen (D15)" evidence="5">
    <location>
        <begin position="314"/>
        <end position="610"/>
    </location>
</feature>
<evidence type="ECO:0000256" key="2">
    <source>
        <dbReference type="ARBA" id="ARBA00022452"/>
    </source>
</evidence>
<keyword evidence="3" id="KW-0472">Membrane</keyword>
<feature type="domain" description="POTRA" evidence="6">
    <location>
        <begin position="215"/>
        <end position="276"/>
    </location>
</feature>
<dbReference type="InterPro" id="IPR039910">
    <property type="entry name" value="D15-like"/>
</dbReference>
<dbReference type="EMBL" id="CP015230">
    <property type="protein sequence ID" value="ANP41384.1"/>
    <property type="molecule type" value="Genomic_DNA"/>
</dbReference>